<sequence>MTDFSTNKAHWPMEDLLAPSDAIAMTTNPLGAPPVRRPGVFNAGVTSDTTMNLIYRLQGSGAEEIYQNPYVPNILEYPELQGLFKALGSETAVKLWVVHIGANDLRAGHQWDPIPLYVLLELLFRSSAADAKVLLTGLFYVSTVPDAYTDRVNEQYRRAAQYFGGRYGAHRIRFLRAPWEFHAPIHVRPGPHIEGMHCEDLSWAGYKMWMKFLVPTMWQMVDGSDDAYAVPKPKPPAPPREEVIERRWI</sequence>
<protein>
    <submittedName>
        <fullName evidence="1">Uncharacterized protein</fullName>
    </submittedName>
</protein>
<proteinExistence type="predicted"/>
<dbReference type="AlphaFoldDB" id="A0AA38SAR6"/>
<comment type="caution">
    <text evidence="1">The sequence shown here is derived from an EMBL/GenBank/DDBJ whole genome shotgun (WGS) entry which is preliminary data.</text>
</comment>
<dbReference type="SUPFAM" id="SSF52266">
    <property type="entry name" value="SGNH hydrolase"/>
    <property type="match status" value="1"/>
</dbReference>
<evidence type="ECO:0000313" key="1">
    <source>
        <dbReference type="EMBL" id="KAJ9161281.1"/>
    </source>
</evidence>
<accession>A0AA38SAR6</accession>
<organism evidence="1 2">
    <name type="scientific">Coniochaeta hoffmannii</name>
    <dbReference type="NCBI Taxonomy" id="91930"/>
    <lineage>
        <taxon>Eukaryota</taxon>
        <taxon>Fungi</taxon>
        <taxon>Dikarya</taxon>
        <taxon>Ascomycota</taxon>
        <taxon>Pezizomycotina</taxon>
        <taxon>Sordariomycetes</taxon>
        <taxon>Sordariomycetidae</taxon>
        <taxon>Coniochaetales</taxon>
        <taxon>Coniochaetaceae</taxon>
        <taxon>Coniochaeta</taxon>
    </lineage>
</organism>
<dbReference type="Gene3D" id="3.40.50.1110">
    <property type="entry name" value="SGNH hydrolase"/>
    <property type="match status" value="1"/>
</dbReference>
<dbReference type="EMBL" id="JANBVN010000024">
    <property type="protein sequence ID" value="KAJ9161281.1"/>
    <property type="molecule type" value="Genomic_DNA"/>
</dbReference>
<dbReference type="InterPro" id="IPR036514">
    <property type="entry name" value="SGNH_hydro_sf"/>
</dbReference>
<reference evidence="1" key="1">
    <citation type="submission" date="2022-07" db="EMBL/GenBank/DDBJ databases">
        <title>Fungi with potential for degradation of polypropylene.</title>
        <authorList>
            <person name="Gostincar C."/>
        </authorList>
    </citation>
    <scope>NUCLEOTIDE SEQUENCE</scope>
    <source>
        <strain evidence="1">EXF-13287</strain>
    </source>
</reference>
<dbReference type="Proteomes" id="UP001174691">
    <property type="component" value="Unassembled WGS sequence"/>
</dbReference>
<gene>
    <name evidence="1" type="ORF">NKR19_g2382</name>
</gene>
<name>A0AA38SAR6_9PEZI</name>
<keyword evidence="2" id="KW-1185">Reference proteome</keyword>
<evidence type="ECO:0000313" key="2">
    <source>
        <dbReference type="Proteomes" id="UP001174691"/>
    </source>
</evidence>